<dbReference type="Gene3D" id="3.30.950.10">
    <property type="entry name" value="Methyltransferase, Cobalt-precorrin-4 Transmethylase, Domain 2"/>
    <property type="match status" value="1"/>
</dbReference>
<sequence>MTNALSSFGKLFLIPSWLGNTTVDQTLPNATQALVAACQYFIVENAKPARAFLKTLPLSQPLQSLHIQELPRSLAADIHGQPLDYRQHRALLRELLAPAQAGHNMGLLADAGCPGIADPGALVVACAHELGISVQPLIGPSSILLALMAAGLNGQQFAFNGYVPQQEPDRQRQIQRLEQRAKQENQTQVFIETPYRNVALFDGFIKYCQGDSRLTVATDLSLASEYIQTHTIDTWRKKGAPDIHRRPTVFCLLA</sequence>
<dbReference type="GO" id="GO:0008168">
    <property type="term" value="F:methyltransferase activity"/>
    <property type="evidence" value="ECO:0007669"/>
    <property type="project" value="UniProtKB-KW"/>
</dbReference>
<evidence type="ECO:0000256" key="4">
    <source>
        <dbReference type="ARBA" id="ARBA00022679"/>
    </source>
</evidence>
<accession>A0A368L3V3</accession>
<gene>
    <name evidence="7" type="ORF">DU000_05300</name>
</gene>
<protein>
    <submittedName>
        <fullName evidence="7">SAM-dependent methyltransferase</fullName>
    </submittedName>
</protein>
<dbReference type="PANTHER" id="PTHR46111">
    <property type="entry name" value="RIBOSOMAL RNA SMALL SUBUNIT METHYLTRANSFERASE I"/>
    <property type="match status" value="1"/>
</dbReference>
<evidence type="ECO:0000256" key="3">
    <source>
        <dbReference type="ARBA" id="ARBA00022603"/>
    </source>
</evidence>
<dbReference type="GO" id="GO:0032259">
    <property type="term" value="P:methylation"/>
    <property type="evidence" value="ECO:0007669"/>
    <property type="project" value="UniProtKB-KW"/>
</dbReference>
<evidence type="ECO:0000256" key="1">
    <source>
        <dbReference type="ARBA" id="ARBA00022490"/>
    </source>
</evidence>
<dbReference type="InterPro" id="IPR014777">
    <property type="entry name" value="4pyrrole_Mease_sub1"/>
</dbReference>
<dbReference type="GO" id="GO:0006364">
    <property type="term" value="P:rRNA processing"/>
    <property type="evidence" value="ECO:0007669"/>
    <property type="project" value="UniProtKB-KW"/>
</dbReference>
<keyword evidence="3 7" id="KW-0489">Methyltransferase</keyword>
<organism evidence="7 8">
    <name type="scientific">Parvibium lacunae</name>
    <dbReference type="NCBI Taxonomy" id="1888893"/>
    <lineage>
        <taxon>Bacteria</taxon>
        <taxon>Pseudomonadati</taxon>
        <taxon>Pseudomonadota</taxon>
        <taxon>Betaproteobacteria</taxon>
        <taxon>Burkholderiales</taxon>
        <taxon>Alcaligenaceae</taxon>
        <taxon>Parvibium</taxon>
    </lineage>
</organism>
<evidence type="ECO:0000313" key="8">
    <source>
        <dbReference type="Proteomes" id="UP000252357"/>
    </source>
</evidence>
<dbReference type="SUPFAM" id="SSF53790">
    <property type="entry name" value="Tetrapyrrole methylase"/>
    <property type="match status" value="1"/>
</dbReference>
<dbReference type="PANTHER" id="PTHR46111:SF2">
    <property type="entry name" value="SAM-DEPENDENT METHYLTRANSFERASE"/>
    <property type="match status" value="1"/>
</dbReference>
<keyword evidence="2" id="KW-0698">rRNA processing</keyword>
<reference evidence="7 8" key="1">
    <citation type="journal article" date="2018" name="Int. J. Syst. Evol. Microbiol.">
        <title>Parvibium lacunae gen. nov., sp. nov., a new member of the family Alcaligenaceae isolated from a freshwater pond.</title>
        <authorList>
            <person name="Chen W.M."/>
            <person name="Xie P.B."/>
            <person name="Hsu M.Y."/>
            <person name="Sheu S.Y."/>
        </authorList>
    </citation>
    <scope>NUCLEOTIDE SEQUENCE [LARGE SCALE GENOMIC DNA]</scope>
    <source>
        <strain evidence="7 8">KMB9</strain>
    </source>
</reference>
<dbReference type="InterPro" id="IPR035996">
    <property type="entry name" value="4pyrrol_Methylase_sf"/>
</dbReference>
<keyword evidence="1" id="KW-0963">Cytoplasm</keyword>
<dbReference type="Proteomes" id="UP000252357">
    <property type="component" value="Unassembled WGS sequence"/>
</dbReference>
<keyword evidence="4 7" id="KW-0808">Transferase</keyword>
<dbReference type="RefSeq" id="WP_114402327.1">
    <property type="nucleotide sequence ID" value="NZ_QPGB01000002.1"/>
</dbReference>
<comment type="caution">
    <text evidence="7">The sequence shown here is derived from an EMBL/GenBank/DDBJ whole genome shotgun (WGS) entry which is preliminary data.</text>
</comment>
<dbReference type="AlphaFoldDB" id="A0A368L3V3"/>
<evidence type="ECO:0000313" key="7">
    <source>
        <dbReference type="EMBL" id="RCS58244.1"/>
    </source>
</evidence>
<feature type="domain" description="Tetrapyrrole methylase" evidence="6">
    <location>
        <begin position="79"/>
        <end position="232"/>
    </location>
</feature>
<dbReference type="InterPro" id="IPR014776">
    <property type="entry name" value="4pyrrole_Mease_sub2"/>
</dbReference>
<dbReference type="Pfam" id="PF00590">
    <property type="entry name" value="TP_methylase"/>
    <property type="match status" value="1"/>
</dbReference>
<dbReference type="EMBL" id="QPGB01000002">
    <property type="protein sequence ID" value="RCS58244.1"/>
    <property type="molecule type" value="Genomic_DNA"/>
</dbReference>
<keyword evidence="5" id="KW-0949">S-adenosyl-L-methionine</keyword>
<dbReference type="CDD" id="cd11649">
    <property type="entry name" value="RsmI_like"/>
    <property type="match status" value="1"/>
</dbReference>
<dbReference type="OrthoDB" id="7061662at2"/>
<evidence type="ECO:0000256" key="5">
    <source>
        <dbReference type="ARBA" id="ARBA00022691"/>
    </source>
</evidence>
<evidence type="ECO:0000259" key="6">
    <source>
        <dbReference type="Pfam" id="PF00590"/>
    </source>
</evidence>
<keyword evidence="8" id="KW-1185">Reference proteome</keyword>
<dbReference type="InterPro" id="IPR008189">
    <property type="entry name" value="rRNA_ssu_MeTfrase_I"/>
</dbReference>
<name>A0A368L3V3_9BURK</name>
<proteinExistence type="predicted"/>
<evidence type="ECO:0000256" key="2">
    <source>
        <dbReference type="ARBA" id="ARBA00022552"/>
    </source>
</evidence>
<dbReference type="InterPro" id="IPR000878">
    <property type="entry name" value="4pyrrol_Mease"/>
</dbReference>
<dbReference type="Gene3D" id="3.40.1010.10">
    <property type="entry name" value="Cobalt-precorrin-4 Transmethylase, Domain 1"/>
    <property type="match status" value="1"/>
</dbReference>